<reference evidence="2" key="1">
    <citation type="submission" date="2023-06" db="EMBL/GenBank/DDBJ databases">
        <authorList>
            <person name="Jiang Y."/>
            <person name="Liu Q."/>
        </authorList>
    </citation>
    <scope>NUCLEOTIDE SEQUENCE</scope>
    <source>
        <strain evidence="2">CGMCC 1.12090</strain>
    </source>
</reference>
<dbReference type="Pfam" id="PF11174">
    <property type="entry name" value="DUF2970"/>
    <property type="match status" value="1"/>
</dbReference>
<organism evidence="2 3">
    <name type="scientific">Variovorax ginsengisoli</name>
    <dbReference type="NCBI Taxonomy" id="363844"/>
    <lineage>
        <taxon>Bacteria</taxon>
        <taxon>Pseudomonadati</taxon>
        <taxon>Pseudomonadota</taxon>
        <taxon>Betaproteobacteria</taxon>
        <taxon>Burkholderiales</taxon>
        <taxon>Comamonadaceae</taxon>
        <taxon>Variovorax</taxon>
    </lineage>
</organism>
<sequence>MSKFLRYLRAVLWGFIGLGGRRADADERVDQAGAIPTIAIALVLVLLLVAGLIALARFAAGT</sequence>
<dbReference type="RefSeq" id="WP_286536780.1">
    <property type="nucleotide sequence ID" value="NZ_JAUJZH010000018.1"/>
</dbReference>
<keyword evidence="3" id="KW-1185">Reference proteome</keyword>
<gene>
    <name evidence="2" type="ORF">Q2T77_22925</name>
</gene>
<keyword evidence="1" id="KW-0472">Membrane</keyword>
<evidence type="ECO:0000313" key="3">
    <source>
        <dbReference type="Proteomes" id="UP001169027"/>
    </source>
</evidence>
<evidence type="ECO:0000256" key="1">
    <source>
        <dbReference type="SAM" id="Phobius"/>
    </source>
</evidence>
<feature type="transmembrane region" description="Helical" evidence="1">
    <location>
        <begin position="35"/>
        <end position="60"/>
    </location>
</feature>
<proteinExistence type="predicted"/>
<comment type="caution">
    <text evidence="2">The sequence shown here is derived from an EMBL/GenBank/DDBJ whole genome shotgun (WGS) entry which is preliminary data.</text>
</comment>
<accession>A0ABT8S8B2</accession>
<keyword evidence="1" id="KW-1133">Transmembrane helix</keyword>
<keyword evidence="1" id="KW-0812">Transmembrane</keyword>
<dbReference type="Proteomes" id="UP001169027">
    <property type="component" value="Unassembled WGS sequence"/>
</dbReference>
<evidence type="ECO:0000313" key="2">
    <source>
        <dbReference type="EMBL" id="MDO1535153.1"/>
    </source>
</evidence>
<dbReference type="InterPro" id="IPR021344">
    <property type="entry name" value="DUF2970"/>
</dbReference>
<dbReference type="EMBL" id="JAUKVY010000018">
    <property type="protein sequence ID" value="MDO1535153.1"/>
    <property type="molecule type" value="Genomic_DNA"/>
</dbReference>
<name>A0ABT8S8B2_9BURK</name>
<protein>
    <submittedName>
        <fullName evidence="2">DUF2970 domain-containing protein</fullName>
    </submittedName>
</protein>